<reference evidence="12 13" key="1">
    <citation type="submission" date="2017-12" db="EMBL/GenBank/DDBJ databases">
        <title>FDA dAtabase for Regulatory Grade micrObial Sequences (FDA-ARGOS): Supporting development and validation of Infectious Disease Dx tests.</title>
        <authorList>
            <person name="Hoffmann M."/>
            <person name="Allard M."/>
            <person name="Evans P."/>
            <person name="Brown E."/>
            <person name="Tallon L.J."/>
            <person name="Sadzewicz L."/>
            <person name="Sengamalay N."/>
            <person name="Ott S."/>
            <person name="Godinez A."/>
            <person name="Nagaraj S."/>
            <person name="Vavikolanu K."/>
            <person name="Aluvathingal J."/>
            <person name="Nadendla S."/>
            <person name="Hobson J."/>
            <person name="Sichtig H."/>
        </authorList>
    </citation>
    <scope>NUCLEOTIDE SEQUENCE [LARGE SCALE GENOMIC DNA]</scope>
    <source>
        <strain evidence="13">ATCC 17749</strain>
        <strain evidence="12">FDAARGOS_97</strain>
    </source>
</reference>
<evidence type="ECO:0000256" key="8">
    <source>
        <dbReference type="ARBA" id="ARBA00023136"/>
    </source>
</evidence>
<evidence type="ECO:0000313" key="13">
    <source>
        <dbReference type="Proteomes" id="UP000054316"/>
    </source>
</evidence>
<evidence type="ECO:0000256" key="6">
    <source>
        <dbReference type="ARBA" id="ARBA00022692"/>
    </source>
</evidence>
<dbReference type="AlphaFoldDB" id="A0A0H0YJB8"/>
<dbReference type="CDD" id="cd01949">
    <property type="entry name" value="GGDEF"/>
    <property type="match status" value="1"/>
</dbReference>
<dbReference type="PROSITE" id="PS50887">
    <property type="entry name" value="GGDEF"/>
    <property type="match status" value="1"/>
</dbReference>
<proteinExistence type="predicted"/>
<keyword evidence="6" id="KW-0812">Transmembrane</keyword>
<evidence type="ECO:0000256" key="4">
    <source>
        <dbReference type="ARBA" id="ARBA00012528"/>
    </source>
</evidence>
<dbReference type="InterPro" id="IPR050469">
    <property type="entry name" value="Diguanylate_Cyclase"/>
</dbReference>
<dbReference type="Gene3D" id="3.30.70.270">
    <property type="match status" value="1"/>
</dbReference>
<evidence type="ECO:0000313" key="14">
    <source>
        <dbReference type="Proteomes" id="UP000565155"/>
    </source>
</evidence>
<protein>
    <recommendedName>
        <fullName evidence="4">diguanylate cyclase</fullName>
        <ecNumber evidence="4">2.7.7.65</ecNumber>
    </recommendedName>
</protein>
<dbReference type="PANTHER" id="PTHR45138:SF9">
    <property type="entry name" value="DIGUANYLATE CYCLASE DGCM-RELATED"/>
    <property type="match status" value="1"/>
</dbReference>
<dbReference type="PANTHER" id="PTHR45138">
    <property type="entry name" value="REGULATORY COMPONENTS OF SENSORY TRANSDUCTION SYSTEM"/>
    <property type="match status" value="1"/>
</dbReference>
<dbReference type="eggNOG" id="COG2199">
    <property type="taxonomic scope" value="Bacteria"/>
</dbReference>
<dbReference type="SUPFAM" id="SSF55073">
    <property type="entry name" value="Nucleotide cyclase"/>
    <property type="match status" value="1"/>
</dbReference>
<dbReference type="GeneID" id="75167875"/>
<keyword evidence="7" id="KW-1133">Transmembrane helix</keyword>
<dbReference type="EMBL" id="JABCMA010000028">
    <property type="protein sequence ID" value="NMR75754.1"/>
    <property type="molecule type" value="Genomic_DNA"/>
</dbReference>
<dbReference type="Pfam" id="PF00990">
    <property type="entry name" value="GGDEF"/>
    <property type="match status" value="1"/>
</dbReference>
<comment type="caution">
    <text evidence="11">The sequence shown here is derived from an EMBL/GenBank/DDBJ whole genome shotgun (WGS) entry which is preliminary data.</text>
</comment>
<dbReference type="InterPro" id="IPR029151">
    <property type="entry name" value="Sensor-like_sf"/>
</dbReference>
<dbReference type="NCBIfam" id="TIGR00254">
    <property type="entry name" value="GGDEF"/>
    <property type="match status" value="1"/>
</dbReference>
<sequence length="525" mass="59094">MSFRRKEKLNLRNLIVTLCVFSVLVTLINAFYSIYRVQRDLIINNTLESNRVYAQKMSEMTDSFIESSMSQLKYSANVLKDKMHDAQLLDKEAERLRTQTKSFNSVVVVNAKGVIISVSPETLQVKGVRLVGERKRQSLNAQAPVVTEPFISPAGNYLLTISYPIFSQSNEYLGYIGGTIYLEKENILAELLSQHAYKDGSFLYVVDESNTLIYHPDQSRVGEVIDDNEAIKAVTMGQSGNKEIVNSRGVEMLAGYAPVKSSGWGIVAQRPKSMTLSVLDEQMWNVFLKSIPIGLLTLLLIWFLSLLISRPLWQLAGAVRGVEEHSSSIDDLKLVKSWYFEVSHLKLSFLKAFGIVSKTIDKLQLDTLTDSMTGLLNRRGLDKVLGLFKQENTAFSVLALDIDHFKSVNDNYGHDVGDNLLREFAQLMKDQARSNDHLCRSGGEEFMMFLEKTDVNHAMDVAERIRHNVEQHDFQVVGKVTVSLGVSHWKGNDTPIEAVMKDADNALYKAKHNGRNRTELGDDAQ</sequence>
<dbReference type="GO" id="GO:0005886">
    <property type="term" value="C:plasma membrane"/>
    <property type="evidence" value="ECO:0007669"/>
    <property type="project" value="UniProtKB-SubCell"/>
</dbReference>
<dbReference type="SMART" id="SM00267">
    <property type="entry name" value="GGDEF"/>
    <property type="match status" value="1"/>
</dbReference>
<comment type="subcellular location">
    <subcellularLocation>
        <location evidence="2">Cell inner membrane</location>
    </subcellularLocation>
    <subcellularLocation>
        <location evidence="3">Cell membrane</location>
        <topology evidence="3">Multi-pass membrane protein</topology>
    </subcellularLocation>
</comment>
<dbReference type="InterPro" id="IPR000160">
    <property type="entry name" value="GGDEF_dom"/>
</dbReference>
<dbReference type="STRING" id="663.BAU10_06630"/>
<evidence type="ECO:0000313" key="12">
    <source>
        <dbReference type="EMBL" id="PNP26779.1"/>
    </source>
</evidence>
<evidence type="ECO:0000259" key="10">
    <source>
        <dbReference type="PROSITE" id="PS50887"/>
    </source>
</evidence>
<evidence type="ECO:0000256" key="1">
    <source>
        <dbReference type="ARBA" id="ARBA00001946"/>
    </source>
</evidence>
<dbReference type="CDD" id="cd12912">
    <property type="entry name" value="PDC2_MCP_like"/>
    <property type="match status" value="1"/>
</dbReference>
<dbReference type="Proteomes" id="UP000054316">
    <property type="component" value="Unassembled WGS sequence"/>
</dbReference>
<dbReference type="EC" id="2.7.7.65" evidence="4"/>
<organism evidence="11 14">
    <name type="scientific">Vibrio alginolyticus</name>
    <dbReference type="NCBI Taxonomy" id="663"/>
    <lineage>
        <taxon>Bacteria</taxon>
        <taxon>Pseudomonadati</taxon>
        <taxon>Pseudomonadota</taxon>
        <taxon>Gammaproteobacteria</taxon>
        <taxon>Vibrionales</taxon>
        <taxon>Vibrionaceae</taxon>
        <taxon>Vibrio</taxon>
    </lineage>
</organism>
<dbReference type="CDD" id="cd18773">
    <property type="entry name" value="PDC1_HK_sensor"/>
    <property type="match status" value="1"/>
</dbReference>
<evidence type="ECO:0000256" key="7">
    <source>
        <dbReference type="ARBA" id="ARBA00022989"/>
    </source>
</evidence>
<name>A0A0H0YJB8_VIBAL</name>
<evidence type="ECO:0000256" key="9">
    <source>
        <dbReference type="ARBA" id="ARBA00034247"/>
    </source>
</evidence>
<dbReference type="SUPFAM" id="SSF103190">
    <property type="entry name" value="Sensory domain-like"/>
    <property type="match status" value="2"/>
</dbReference>
<dbReference type="Pfam" id="PF02743">
    <property type="entry name" value="dCache_1"/>
    <property type="match status" value="1"/>
</dbReference>
<comment type="cofactor">
    <cofactor evidence="1">
        <name>Mg(2+)</name>
        <dbReference type="ChEBI" id="CHEBI:18420"/>
    </cofactor>
</comment>
<dbReference type="InterPro" id="IPR043128">
    <property type="entry name" value="Rev_trsase/Diguanyl_cyclase"/>
</dbReference>
<evidence type="ECO:0000256" key="3">
    <source>
        <dbReference type="ARBA" id="ARBA00004651"/>
    </source>
</evidence>
<gene>
    <name evidence="12" type="ORF">AL553_010095</name>
    <name evidence="11" type="ORF">HKB35_19240</name>
</gene>
<dbReference type="GO" id="GO:0043709">
    <property type="term" value="P:cell adhesion involved in single-species biofilm formation"/>
    <property type="evidence" value="ECO:0007669"/>
    <property type="project" value="TreeGrafter"/>
</dbReference>
<dbReference type="FunFam" id="3.30.70.270:FF:000001">
    <property type="entry name" value="Diguanylate cyclase domain protein"/>
    <property type="match status" value="1"/>
</dbReference>
<keyword evidence="5" id="KW-1003">Cell membrane</keyword>
<dbReference type="InterPro" id="IPR029787">
    <property type="entry name" value="Nucleotide_cyclase"/>
</dbReference>
<keyword evidence="13" id="KW-1185">Reference proteome</keyword>
<dbReference type="EMBL" id="LOSN02000001">
    <property type="protein sequence ID" value="PNP26779.1"/>
    <property type="molecule type" value="Genomic_DNA"/>
</dbReference>
<feature type="domain" description="GGDEF" evidence="10">
    <location>
        <begin position="393"/>
        <end position="523"/>
    </location>
</feature>
<reference evidence="11 14" key="2">
    <citation type="submission" date="2020-04" db="EMBL/GenBank/DDBJ databases">
        <title>Whole-genome sequencing of Vibrio spp. from China reveals different genetic environments of blaCTX-M-14 among diverse lineages.</title>
        <authorList>
            <person name="Zheng Z."/>
            <person name="Ye L."/>
            <person name="Chen S."/>
        </authorList>
    </citation>
    <scope>NUCLEOTIDE SEQUENCE [LARGE SCALE GENOMIC DNA]</scope>
    <source>
        <strain evidence="11 14">Vb1636</strain>
    </source>
</reference>
<dbReference type="InterPro" id="IPR033479">
    <property type="entry name" value="dCache_1"/>
</dbReference>
<dbReference type="Gene3D" id="3.30.450.20">
    <property type="entry name" value="PAS domain"/>
    <property type="match status" value="2"/>
</dbReference>
<accession>A0A0H0YJB8</accession>
<evidence type="ECO:0000256" key="5">
    <source>
        <dbReference type="ARBA" id="ARBA00022475"/>
    </source>
</evidence>
<dbReference type="GO" id="GO:0052621">
    <property type="term" value="F:diguanylate cyclase activity"/>
    <property type="evidence" value="ECO:0007669"/>
    <property type="project" value="UniProtKB-EC"/>
</dbReference>
<comment type="catalytic activity">
    <reaction evidence="9">
        <text>2 GTP = 3',3'-c-di-GMP + 2 diphosphate</text>
        <dbReference type="Rhea" id="RHEA:24898"/>
        <dbReference type="ChEBI" id="CHEBI:33019"/>
        <dbReference type="ChEBI" id="CHEBI:37565"/>
        <dbReference type="ChEBI" id="CHEBI:58805"/>
        <dbReference type="EC" id="2.7.7.65"/>
    </reaction>
</comment>
<evidence type="ECO:0000256" key="2">
    <source>
        <dbReference type="ARBA" id="ARBA00004533"/>
    </source>
</evidence>
<dbReference type="OrthoDB" id="9812260at2"/>
<keyword evidence="8" id="KW-0472">Membrane</keyword>
<dbReference type="GO" id="GO:1902201">
    <property type="term" value="P:negative regulation of bacterial-type flagellum-dependent cell motility"/>
    <property type="evidence" value="ECO:0007669"/>
    <property type="project" value="TreeGrafter"/>
</dbReference>
<dbReference type="Proteomes" id="UP000565155">
    <property type="component" value="Unassembled WGS sequence"/>
</dbReference>
<dbReference type="RefSeq" id="WP_005389121.1">
    <property type="nucleotide sequence ID" value="NZ_AP023185.1"/>
</dbReference>
<evidence type="ECO:0000313" key="11">
    <source>
        <dbReference type="EMBL" id="NMR75754.1"/>
    </source>
</evidence>